<dbReference type="PANTHER" id="PTHR43744">
    <property type="entry name" value="ABC TRANSPORTER PERMEASE PROTEIN MG189-RELATED-RELATED"/>
    <property type="match status" value="1"/>
</dbReference>
<feature type="transmembrane region" description="Helical" evidence="7">
    <location>
        <begin position="243"/>
        <end position="261"/>
    </location>
</feature>
<evidence type="ECO:0000313" key="9">
    <source>
        <dbReference type="EMBL" id="MFC7147386.1"/>
    </source>
</evidence>
<dbReference type="PROSITE" id="PS50928">
    <property type="entry name" value="ABC_TM1"/>
    <property type="match status" value="1"/>
</dbReference>
<dbReference type="Pfam" id="PF00528">
    <property type="entry name" value="BPD_transp_1"/>
    <property type="match status" value="1"/>
</dbReference>
<organism evidence="9 10">
    <name type="scientific">Cohnella cellulosilytica</name>
    <dbReference type="NCBI Taxonomy" id="986710"/>
    <lineage>
        <taxon>Bacteria</taxon>
        <taxon>Bacillati</taxon>
        <taxon>Bacillota</taxon>
        <taxon>Bacilli</taxon>
        <taxon>Bacillales</taxon>
        <taxon>Paenibacillaceae</taxon>
        <taxon>Cohnella</taxon>
    </lineage>
</organism>
<accession>A0ABW2F306</accession>
<name>A0ABW2F306_9BACL</name>
<evidence type="ECO:0000256" key="1">
    <source>
        <dbReference type="ARBA" id="ARBA00004651"/>
    </source>
</evidence>
<keyword evidence="2 7" id="KW-0813">Transport</keyword>
<comment type="similarity">
    <text evidence="7">Belongs to the binding-protein-dependent transport system permease family.</text>
</comment>
<feature type="transmembrane region" description="Helical" evidence="7">
    <location>
        <begin position="139"/>
        <end position="157"/>
    </location>
</feature>
<feature type="transmembrane region" description="Helical" evidence="7">
    <location>
        <begin position="14"/>
        <end position="32"/>
    </location>
</feature>
<evidence type="ECO:0000256" key="5">
    <source>
        <dbReference type="ARBA" id="ARBA00022989"/>
    </source>
</evidence>
<keyword evidence="4 7" id="KW-0812">Transmembrane</keyword>
<feature type="transmembrane region" description="Helical" evidence="7">
    <location>
        <begin position="186"/>
        <end position="207"/>
    </location>
</feature>
<evidence type="ECO:0000256" key="4">
    <source>
        <dbReference type="ARBA" id="ARBA00022692"/>
    </source>
</evidence>
<feature type="transmembrane region" description="Helical" evidence="7">
    <location>
        <begin position="74"/>
        <end position="95"/>
    </location>
</feature>
<dbReference type="RefSeq" id="WP_378050660.1">
    <property type="nucleotide sequence ID" value="NZ_JBHMDN010000028.1"/>
</dbReference>
<proteinExistence type="inferred from homology"/>
<reference evidence="10" key="1">
    <citation type="journal article" date="2019" name="Int. J. Syst. Evol. Microbiol.">
        <title>The Global Catalogue of Microorganisms (GCM) 10K type strain sequencing project: providing services to taxonomists for standard genome sequencing and annotation.</title>
        <authorList>
            <consortium name="The Broad Institute Genomics Platform"/>
            <consortium name="The Broad Institute Genome Sequencing Center for Infectious Disease"/>
            <person name="Wu L."/>
            <person name="Ma J."/>
        </authorList>
    </citation>
    <scope>NUCLEOTIDE SEQUENCE [LARGE SCALE GENOMIC DNA]</scope>
    <source>
        <strain evidence="10">KCTC 12907</strain>
    </source>
</reference>
<dbReference type="SUPFAM" id="SSF161098">
    <property type="entry name" value="MetI-like"/>
    <property type="match status" value="1"/>
</dbReference>
<dbReference type="CDD" id="cd06261">
    <property type="entry name" value="TM_PBP2"/>
    <property type="match status" value="1"/>
</dbReference>
<dbReference type="InterPro" id="IPR035906">
    <property type="entry name" value="MetI-like_sf"/>
</dbReference>
<evidence type="ECO:0000256" key="6">
    <source>
        <dbReference type="ARBA" id="ARBA00023136"/>
    </source>
</evidence>
<evidence type="ECO:0000313" key="10">
    <source>
        <dbReference type="Proteomes" id="UP001596378"/>
    </source>
</evidence>
<keyword evidence="5 7" id="KW-1133">Transmembrane helix</keyword>
<evidence type="ECO:0000256" key="7">
    <source>
        <dbReference type="RuleBase" id="RU363032"/>
    </source>
</evidence>
<feature type="domain" description="ABC transmembrane type-1" evidence="8">
    <location>
        <begin position="70"/>
        <end position="261"/>
    </location>
</feature>
<evidence type="ECO:0000256" key="2">
    <source>
        <dbReference type="ARBA" id="ARBA00022448"/>
    </source>
</evidence>
<keyword evidence="6 7" id="KW-0472">Membrane</keyword>
<evidence type="ECO:0000259" key="8">
    <source>
        <dbReference type="PROSITE" id="PS50928"/>
    </source>
</evidence>
<feature type="transmembrane region" description="Helical" evidence="7">
    <location>
        <begin position="107"/>
        <end position="127"/>
    </location>
</feature>
<dbReference type="EMBL" id="JBHTAI010000001">
    <property type="protein sequence ID" value="MFC7147386.1"/>
    <property type="molecule type" value="Genomic_DNA"/>
</dbReference>
<gene>
    <name evidence="9" type="ORF">ACFQMJ_02465</name>
</gene>
<sequence>MPIGKYALGFIRRLFLALVVVISLVPILWTLLSSFKSNQEILTSSFSLPRAFGFSNYTGAFGNLPLAAYYSNSLVISAACILLSLLVFSMSSYVFARFQFRLKGPLYAMLSMSLLIPVTAIIFPVYVFVKEIGLYDTKLGLVLVYTALAMPVVIYIMRSYFLTIPREIEEAAYIDGAGFLGTFAKIILPLSAPVMASAAVLIFLTAWNDFLYALILTTGDSSRTVPVALAAFQSMYGSDYGQLFAASIVIVLPSIVLFLLLQRKIESALIAGAVKG</sequence>
<evidence type="ECO:0000256" key="3">
    <source>
        <dbReference type="ARBA" id="ARBA00022475"/>
    </source>
</evidence>
<comment type="subcellular location">
    <subcellularLocation>
        <location evidence="1 7">Cell membrane</location>
        <topology evidence="1 7">Multi-pass membrane protein</topology>
    </subcellularLocation>
</comment>
<keyword evidence="3" id="KW-1003">Cell membrane</keyword>
<dbReference type="InterPro" id="IPR000515">
    <property type="entry name" value="MetI-like"/>
</dbReference>
<comment type="caution">
    <text evidence="9">The sequence shown here is derived from an EMBL/GenBank/DDBJ whole genome shotgun (WGS) entry which is preliminary data.</text>
</comment>
<dbReference type="Gene3D" id="1.10.3720.10">
    <property type="entry name" value="MetI-like"/>
    <property type="match status" value="1"/>
</dbReference>
<protein>
    <submittedName>
        <fullName evidence="9">Carbohydrate ABC transporter permease</fullName>
    </submittedName>
</protein>
<keyword evidence="10" id="KW-1185">Reference proteome</keyword>
<dbReference type="Proteomes" id="UP001596378">
    <property type="component" value="Unassembled WGS sequence"/>
</dbReference>
<dbReference type="PANTHER" id="PTHR43744:SF8">
    <property type="entry name" value="SN-GLYCEROL-3-PHOSPHATE TRANSPORT SYSTEM PERMEASE PROTEIN UGPE"/>
    <property type="match status" value="1"/>
</dbReference>